<dbReference type="RefSeq" id="WP_133557280.1">
    <property type="nucleotide sequence ID" value="NZ_SNWM01000004.1"/>
</dbReference>
<keyword evidence="3 10" id="KW-0963">Cytoplasm</keyword>
<keyword evidence="14" id="KW-1185">Reference proteome</keyword>
<dbReference type="GO" id="GO:0007059">
    <property type="term" value="P:chromosome segregation"/>
    <property type="evidence" value="ECO:0007669"/>
    <property type="project" value="UniProtKB-UniRule"/>
</dbReference>
<dbReference type="InterPro" id="IPR023009">
    <property type="entry name" value="Tyrosine_recombinase_XerC/XerD"/>
</dbReference>
<dbReference type="InterPro" id="IPR002104">
    <property type="entry name" value="Integrase_catalytic"/>
</dbReference>
<protein>
    <recommendedName>
        <fullName evidence="10">Tyrosine recombinase XerC</fullName>
    </recommendedName>
</protein>
<evidence type="ECO:0000259" key="12">
    <source>
        <dbReference type="PROSITE" id="PS51900"/>
    </source>
</evidence>
<gene>
    <name evidence="10" type="primary">xerC</name>
    <name evidence="13" type="ORF">CLV32_3261</name>
</gene>
<dbReference type="HAMAP" id="MF_01808">
    <property type="entry name" value="Recomb_XerC_XerD"/>
    <property type="match status" value="1"/>
</dbReference>
<feature type="active site" evidence="10">
    <location>
        <position position="173"/>
    </location>
</feature>
<evidence type="ECO:0000313" key="14">
    <source>
        <dbReference type="Proteomes" id="UP000295499"/>
    </source>
</evidence>
<dbReference type="PROSITE" id="PS51898">
    <property type="entry name" value="TYR_RECOMBINASE"/>
    <property type="match status" value="1"/>
</dbReference>
<dbReference type="Pfam" id="PF00589">
    <property type="entry name" value="Phage_integrase"/>
    <property type="match status" value="1"/>
</dbReference>
<evidence type="ECO:0000259" key="11">
    <source>
        <dbReference type="PROSITE" id="PS51898"/>
    </source>
</evidence>
<organism evidence="13 14">
    <name type="scientific">Pedobacter duraquae</name>
    <dbReference type="NCBI Taxonomy" id="425511"/>
    <lineage>
        <taxon>Bacteria</taxon>
        <taxon>Pseudomonadati</taxon>
        <taxon>Bacteroidota</taxon>
        <taxon>Sphingobacteriia</taxon>
        <taxon>Sphingobacteriales</taxon>
        <taxon>Sphingobacteriaceae</taxon>
        <taxon>Pedobacter</taxon>
    </lineage>
</organism>
<keyword evidence="8 10" id="KW-0233">DNA recombination</keyword>
<evidence type="ECO:0000313" key="13">
    <source>
        <dbReference type="EMBL" id="TDO20628.1"/>
    </source>
</evidence>
<dbReference type="PANTHER" id="PTHR30349:SF81">
    <property type="entry name" value="TYROSINE RECOMBINASE XERC"/>
    <property type="match status" value="1"/>
</dbReference>
<dbReference type="CDD" id="cd00798">
    <property type="entry name" value="INT_XerDC_C"/>
    <property type="match status" value="1"/>
</dbReference>
<dbReference type="InterPro" id="IPR013762">
    <property type="entry name" value="Integrase-like_cat_sf"/>
</dbReference>
<dbReference type="Pfam" id="PF02899">
    <property type="entry name" value="Phage_int_SAM_1"/>
    <property type="match status" value="1"/>
</dbReference>
<feature type="domain" description="Core-binding (CB)" evidence="12">
    <location>
        <begin position="1"/>
        <end position="88"/>
    </location>
</feature>
<dbReference type="InterPro" id="IPR011010">
    <property type="entry name" value="DNA_brk_join_enz"/>
</dbReference>
<dbReference type="PANTHER" id="PTHR30349">
    <property type="entry name" value="PHAGE INTEGRASE-RELATED"/>
    <property type="match status" value="1"/>
</dbReference>
<keyword evidence="6 10" id="KW-0229">DNA integration</keyword>
<comment type="subunit">
    <text evidence="10">Forms a cyclic heterotetrameric complex composed of two molecules of XerC and two molecules of XerD.</text>
</comment>
<dbReference type="GO" id="GO:0009037">
    <property type="term" value="F:tyrosine-based site-specific recombinase activity"/>
    <property type="evidence" value="ECO:0007669"/>
    <property type="project" value="UniProtKB-UniRule"/>
</dbReference>
<dbReference type="NCBIfam" id="NF001399">
    <property type="entry name" value="PRK00283.1"/>
    <property type="match status" value="1"/>
</dbReference>
<feature type="active site" evidence="10">
    <location>
        <position position="271"/>
    </location>
</feature>
<dbReference type="InterPro" id="IPR004107">
    <property type="entry name" value="Integrase_SAM-like_N"/>
</dbReference>
<accession>A0A4R6IG09</accession>
<dbReference type="OrthoDB" id="9801717at2"/>
<feature type="domain" description="Tyr recombinase" evidence="11">
    <location>
        <begin position="109"/>
        <end position="293"/>
    </location>
</feature>
<evidence type="ECO:0000256" key="1">
    <source>
        <dbReference type="ARBA" id="ARBA00004496"/>
    </source>
</evidence>
<dbReference type="GO" id="GO:0003677">
    <property type="term" value="F:DNA binding"/>
    <property type="evidence" value="ECO:0007669"/>
    <property type="project" value="UniProtKB-UniRule"/>
</dbReference>
<proteinExistence type="inferred from homology"/>
<sequence length="299" mass="33739">MLNHIYLKEFGVYLKLERGFSQNSVDAYLNDVSKLTQFYEQLELSKSAKDITHQELVQFISWLNELGMLPGTQARVISGIKSYFGFLLIEELITADPTEDLEPPKLSRKLPDVLHLHEINQITAAIDLSKAEGIRSRAMLEVLYGCGLRVTEMISLRLSNLHVNEEYIKVLGKGNKERIVPIGTEALKHISIYVNEVRNKLTIKVGNEDFIFLNQKGSQISRISVFTMVKALASQAGITKSISPHTFRHSFATHLIEGGADLRAVQAMLGHVSITTTEVYTHLDNEYLQGMVKQYHPRS</sequence>
<dbReference type="Gene3D" id="1.10.443.10">
    <property type="entry name" value="Intergrase catalytic core"/>
    <property type="match status" value="1"/>
</dbReference>
<evidence type="ECO:0000256" key="3">
    <source>
        <dbReference type="ARBA" id="ARBA00022490"/>
    </source>
</evidence>
<comment type="caution">
    <text evidence="13">The sequence shown here is derived from an EMBL/GenBank/DDBJ whole genome shotgun (WGS) entry which is preliminary data.</text>
</comment>
<comment type="subcellular location">
    <subcellularLocation>
        <location evidence="1 10">Cytoplasm</location>
    </subcellularLocation>
</comment>
<dbReference type="InterPro" id="IPR044068">
    <property type="entry name" value="CB"/>
</dbReference>
<evidence type="ECO:0000256" key="10">
    <source>
        <dbReference type="HAMAP-Rule" id="MF_01808"/>
    </source>
</evidence>
<dbReference type="Proteomes" id="UP000295499">
    <property type="component" value="Unassembled WGS sequence"/>
</dbReference>
<evidence type="ECO:0000256" key="8">
    <source>
        <dbReference type="ARBA" id="ARBA00023172"/>
    </source>
</evidence>
<comment type="similarity">
    <text evidence="10">Belongs to the 'phage' integrase family. XerC subfamily.</text>
</comment>
<evidence type="ECO:0000256" key="9">
    <source>
        <dbReference type="ARBA" id="ARBA00023306"/>
    </source>
</evidence>
<comment type="function">
    <text evidence="10">Site-specific tyrosine recombinase, which acts by catalyzing the cutting and rejoining of the recombining DNA molecules. The XerC-XerD complex is essential to convert dimers of the bacterial chromosome into monomers to permit their segregation at cell division. It also contributes to the segregational stability of plasmids.</text>
</comment>
<dbReference type="PROSITE" id="PS51900">
    <property type="entry name" value="CB"/>
    <property type="match status" value="1"/>
</dbReference>
<reference evidence="13 14" key="1">
    <citation type="submission" date="2019-03" db="EMBL/GenBank/DDBJ databases">
        <title>Genomic Encyclopedia of Archaeal and Bacterial Type Strains, Phase II (KMG-II): from individual species to whole genera.</title>
        <authorList>
            <person name="Goeker M."/>
        </authorList>
    </citation>
    <scope>NUCLEOTIDE SEQUENCE [LARGE SCALE GENOMIC DNA]</scope>
    <source>
        <strain evidence="13 14">DSM 19034</strain>
    </source>
</reference>
<dbReference type="SUPFAM" id="SSF56349">
    <property type="entry name" value="DNA breaking-rejoining enzymes"/>
    <property type="match status" value="1"/>
</dbReference>
<dbReference type="InterPro" id="IPR010998">
    <property type="entry name" value="Integrase_recombinase_N"/>
</dbReference>
<feature type="active site" evidence="10">
    <location>
        <position position="248"/>
    </location>
</feature>
<evidence type="ECO:0000256" key="4">
    <source>
        <dbReference type="ARBA" id="ARBA00022618"/>
    </source>
</evidence>
<dbReference type="AlphaFoldDB" id="A0A4R6IG09"/>
<evidence type="ECO:0000256" key="7">
    <source>
        <dbReference type="ARBA" id="ARBA00023125"/>
    </source>
</evidence>
<keyword evidence="5 10" id="KW-0159">Chromosome partition</keyword>
<evidence type="ECO:0000256" key="2">
    <source>
        <dbReference type="ARBA" id="ARBA00010450"/>
    </source>
</evidence>
<dbReference type="GO" id="GO:0006313">
    <property type="term" value="P:DNA transposition"/>
    <property type="evidence" value="ECO:0007669"/>
    <property type="project" value="UniProtKB-UniRule"/>
</dbReference>
<feature type="active site" description="O-(3'-phospho-DNA)-tyrosine intermediate" evidence="10">
    <location>
        <position position="280"/>
    </location>
</feature>
<evidence type="ECO:0000256" key="5">
    <source>
        <dbReference type="ARBA" id="ARBA00022829"/>
    </source>
</evidence>
<keyword evidence="7 10" id="KW-0238">DNA-binding</keyword>
<evidence type="ECO:0000256" key="6">
    <source>
        <dbReference type="ARBA" id="ARBA00022908"/>
    </source>
</evidence>
<name>A0A4R6IG09_9SPHI</name>
<dbReference type="GO" id="GO:0051301">
    <property type="term" value="P:cell division"/>
    <property type="evidence" value="ECO:0007669"/>
    <property type="project" value="UniProtKB-KW"/>
</dbReference>
<keyword evidence="4 10" id="KW-0132">Cell division</keyword>
<dbReference type="EMBL" id="SNWM01000004">
    <property type="protein sequence ID" value="TDO20628.1"/>
    <property type="molecule type" value="Genomic_DNA"/>
</dbReference>
<feature type="active site" evidence="10">
    <location>
        <position position="245"/>
    </location>
</feature>
<dbReference type="InterPro" id="IPR050090">
    <property type="entry name" value="Tyrosine_recombinase_XerCD"/>
</dbReference>
<keyword evidence="9 10" id="KW-0131">Cell cycle</keyword>
<dbReference type="InterPro" id="IPR011932">
    <property type="entry name" value="Recomb_XerD"/>
</dbReference>
<dbReference type="NCBIfam" id="TIGR02225">
    <property type="entry name" value="recomb_XerD"/>
    <property type="match status" value="1"/>
</dbReference>
<dbReference type="Gene3D" id="1.10.150.130">
    <property type="match status" value="1"/>
</dbReference>
<dbReference type="GO" id="GO:0005737">
    <property type="term" value="C:cytoplasm"/>
    <property type="evidence" value="ECO:0007669"/>
    <property type="project" value="UniProtKB-SubCell"/>
</dbReference>
<feature type="active site" evidence="10">
    <location>
        <position position="149"/>
    </location>
</feature>
<comment type="similarity">
    <text evidence="2">Belongs to the 'phage' integrase family. XerD subfamily.</text>
</comment>